<protein>
    <recommendedName>
        <fullName evidence="1">Chalcone isomerase domain-containing protein</fullName>
    </recommendedName>
</protein>
<dbReference type="Pfam" id="PF16036">
    <property type="entry name" value="Chalcone_3"/>
    <property type="match status" value="1"/>
</dbReference>
<reference evidence="2 3" key="1">
    <citation type="submission" date="2018-08" db="EMBL/GenBank/DDBJ databases">
        <title>Draft genome sequence of Psychrilyobacter sp. strain SD5 isolated from Black Sea water.</title>
        <authorList>
            <person name="Yadav S."/>
            <person name="Villanueva L."/>
            <person name="Damste J.S.S."/>
        </authorList>
    </citation>
    <scope>NUCLEOTIDE SEQUENCE [LARGE SCALE GENOMIC DNA]</scope>
    <source>
        <strain evidence="2 3">SD5</strain>
    </source>
</reference>
<keyword evidence="3" id="KW-1185">Reference proteome</keyword>
<evidence type="ECO:0000313" key="3">
    <source>
        <dbReference type="Proteomes" id="UP000263486"/>
    </source>
</evidence>
<dbReference type="Proteomes" id="UP000263486">
    <property type="component" value="Unassembled WGS sequence"/>
</dbReference>
<dbReference type="InterPro" id="IPR036298">
    <property type="entry name" value="Chalcone_isomerase_sf"/>
</dbReference>
<gene>
    <name evidence="2" type="ORF">DYH56_07210</name>
</gene>
<organism evidence="2 3">
    <name type="scientific">Psychrilyobacter piezotolerans</name>
    <dbReference type="NCBI Taxonomy" id="2293438"/>
    <lineage>
        <taxon>Bacteria</taxon>
        <taxon>Fusobacteriati</taxon>
        <taxon>Fusobacteriota</taxon>
        <taxon>Fusobacteriia</taxon>
        <taxon>Fusobacteriales</taxon>
        <taxon>Fusobacteriaceae</taxon>
        <taxon>Psychrilyobacter</taxon>
    </lineage>
</organism>
<evidence type="ECO:0000313" key="2">
    <source>
        <dbReference type="EMBL" id="REI41450.1"/>
    </source>
</evidence>
<comment type="caution">
    <text evidence="2">The sequence shown here is derived from an EMBL/GenBank/DDBJ whole genome shotgun (WGS) entry which is preliminary data.</text>
</comment>
<dbReference type="InterPro" id="IPR016087">
    <property type="entry name" value="Chalcone_isomerase"/>
</dbReference>
<name>A0ABX9KHF9_9FUSO</name>
<proteinExistence type="predicted"/>
<accession>A0ABX9KHF9</accession>
<evidence type="ECO:0000259" key="1">
    <source>
        <dbReference type="Pfam" id="PF16036"/>
    </source>
</evidence>
<dbReference type="EMBL" id="QUAJ01000010">
    <property type="protein sequence ID" value="REI41450.1"/>
    <property type="molecule type" value="Genomic_DNA"/>
</dbReference>
<dbReference type="SUPFAM" id="SSF54626">
    <property type="entry name" value="Chalcone isomerase"/>
    <property type="match status" value="1"/>
</dbReference>
<dbReference type="InterPro" id="IPR016088">
    <property type="entry name" value="Chalcone_isomerase_3-sand"/>
</dbReference>
<dbReference type="Gene3D" id="3.50.70.10">
    <property type="match status" value="1"/>
</dbReference>
<feature type="domain" description="Chalcone isomerase" evidence="1">
    <location>
        <begin position="27"/>
        <end position="191"/>
    </location>
</feature>
<sequence length="192" mass="22032">MSKFKEFYMKKIILFLFIFSTFSYTRTVNGILLKDKIKVHNQKLFLNGAGTRNKFFIDIYVGSLYVVTPTNDPASIINSNTIKSMHLHIVTSWINRKLLKSALRAELRSSSTGEEMDELQEEIDTFLSTFNEEIIRGDKFIFNIIPGAGVEVYKNNRLIKSIEGDQFSKRLIQLWIGDTPVDRKLKAGILGN</sequence>